<keyword evidence="10 13" id="KW-1133">Transmembrane helix</keyword>
<dbReference type="GO" id="GO:0000155">
    <property type="term" value="F:phosphorelay sensor kinase activity"/>
    <property type="evidence" value="ECO:0007669"/>
    <property type="project" value="InterPro"/>
</dbReference>
<dbReference type="InterPro" id="IPR036097">
    <property type="entry name" value="HisK_dim/P_sf"/>
</dbReference>
<dbReference type="Gene3D" id="3.30.450.20">
    <property type="entry name" value="PAS domain"/>
    <property type="match status" value="5"/>
</dbReference>
<dbReference type="SMART" id="SM00388">
    <property type="entry name" value="HisKA"/>
    <property type="match status" value="1"/>
</dbReference>
<keyword evidence="19" id="KW-1185">Reference proteome</keyword>
<dbReference type="InterPro" id="IPR005467">
    <property type="entry name" value="His_kinase_dom"/>
</dbReference>
<feature type="domain" description="PAS" evidence="15">
    <location>
        <begin position="630"/>
        <end position="700"/>
    </location>
</feature>
<comment type="subcellular location">
    <subcellularLocation>
        <location evidence="2">Cell inner membrane</location>
        <topology evidence="2">Multi-pass membrane protein</topology>
    </subcellularLocation>
</comment>
<evidence type="ECO:0000259" key="15">
    <source>
        <dbReference type="PROSITE" id="PS50112"/>
    </source>
</evidence>
<organism evidence="18 19">
    <name type="scientific">Sphaerotilus hippei</name>
    <dbReference type="NCBI Taxonomy" id="744406"/>
    <lineage>
        <taxon>Bacteria</taxon>
        <taxon>Pseudomonadati</taxon>
        <taxon>Pseudomonadota</taxon>
        <taxon>Betaproteobacteria</taxon>
        <taxon>Burkholderiales</taxon>
        <taxon>Sphaerotilaceae</taxon>
        <taxon>Sphaerotilus</taxon>
    </lineage>
</organism>
<dbReference type="SMART" id="SM00091">
    <property type="entry name" value="PAS"/>
    <property type="match status" value="5"/>
</dbReference>
<keyword evidence="5" id="KW-0808">Transferase</keyword>
<dbReference type="Pfam" id="PF00672">
    <property type="entry name" value="HAMP"/>
    <property type="match status" value="1"/>
</dbReference>
<evidence type="ECO:0000256" key="3">
    <source>
        <dbReference type="ARBA" id="ARBA00012438"/>
    </source>
</evidence>
<feature type="transmembrane region" description="Helical" evidence="13">
    <location>
        <begin position="25"/>
        <end position="47"/>
    </location>
</feature>
<dbReference type="FunFam" id="1.10.287.130:FF:000001">
    <property type="entry name" value="Two-component sensor histidine kinase"/>
    <property type="match status" value="1"/>
</dbReference>
<dbReference type="SMART" id="SM00387">
    <property type="entry name" value="HATPase_c"/>
    <property type="match status" value="1"/>
</dbReference>
<keyword evidence="12 13" id="KW-0472">Membrane</keyword>
<dbReference type="InterPro" id="IPR000014">
    <property type="entry name" value="PAS"/>
</dbReference>
<keyword evidence="4" id="KW-0597">Phosphoprotein</keyword>
<evidence type="ECO:0000256" key="11">
    <source>
        <dbReference type="ARBA" id="ARBA00023012"/>
    </source>
</evidence>
<dbReference type="PROSITE" id="PS50885">
    <property type="entry name" value="HAMP"/>
    <property type="match status" value="1"/>
</dbReference>
<comment type="catalytic activity">
    <reaction evidence="1">
        <text>ATP + protein L-histidine = ADP + protein N-phospho-L-histidine.</text>
        <dbReference type="EC" id="2.7.13.3"/>
    </reaction>
</comment>
<dbReference type="Proteomes" id="UP000247811">
    <property type="component" value="Unassembled WGS sequence"/>
</dbReference>
<dbReference type="NCBIfam" id="TIGR00229">
    <property type="entry name" value="sensory_box"/>
    <property type="match status" value="4"/>
</dbReference>
<dbReference type="RefSeq" id="WP_170130772.1">
    <property type="nucleotide sequence ID" value="NZ_QJJS01000015.1"/>
</dbReference>
<dbReference type="SUPFAM" id="SSF55874">
    <property type="entry name" value="ATPase domain of HSP90 chaperone/DNA topoisomerase II/histidine kinase"/>
    <property type="match status" value="1"/>
</dbReference>
<feature type="domain" description="HAMP" evidence="17">
    <location>
        <begin position="294"/>
        <end position="352"/>
    </location>
</feature>
<dbReference type="EC" id="2.7.13.3" evidence="3"/>
<evidence type="ECO:0000256" key="2">
    <source>
        <dbReference type="ARBA" id="ARBA00004429"/>
    </source>
</evidence>
<dbReference type="CDD" id="cd00082">
    <property type="entry name" value="HisKA"/>
    <property type="match status" value="1"/>
</dbReference>
<evidence type="ECO:0000256" key="10">
    <source>
        <dbReference type="ARBA" id="ARBA00022989"/>
    </source>
</evidence>
<dbReference type="PANTHER" id="PTHR42878">
    <property type="entry name" value="TWO-COMPONENT HISTIDINE KINASE"/>
    <property type="match status" value="1"/>
</dbReference>
<dbReference type="AlphaFoldDB" id="A0A318GXW2"/>
<feature type="domain" description="PAS" evidence="15">
    <location>
        <begin position="753"/>
        <end position="826"/>
    </location>
</feature>
<evidence type="ECO:0000256" key="13">
    <source>
        <dbReference type="SAM" id="Phobius"/>
    </source>
</evidence>
<reference evidence="18 19" key="1">
    <citation type="submission" date="2018-05" db="EMBL/GenBank/DDBJ databases">
        <title>Genomic Encyclopedia of Type Strains, Phase IV (KMG-IV): sequencing the most valuable type-strain genomes for metagenomic binning, comparative biology and taxonomic classification.</title>
        <authorList>
            <person name="Goeker M."/>
        </authorList>
    </citation>
    <scope>NUCLEOTIDE SEQUENCE [LARGE SCALE GENOMIC DNA]</scope>
    <source>
        <strain evidence="18 19">DSM 566</strain>
    </source>
</reference>
<feature type="transmembrane region" description="Helical" evidence="13">
    <location>
        <begin position="260"/>
        <end position="284"/>
    </location>
</feature>
<name>A0A318GXW2_9BURK</name>
<evidence type="ECO:0000313" key="19">
    <source>
        <dbReference type="Proteomes" id="UP000247811"/>
    </source>
</evidence>
<dbReference type="InterPro" id="IPR013656">
    <property type="entry name" value="PAS_4"/>
</dbReference>
<dbReference type="SUPFAM" id="SSF55785">
    <property type="entry name" value="PYP-like sensor domain (PAS domain)"/>
    <property type="match status" value="5"/>
</dbReference>
<dbReference type="Pfam" id="PF13188">
    <property type="entry name" value="PAS_8"/>
    <property type="match status" value="1"/>
</dbReference>
<evidence type="ECO:0000256" key="12">
    <source>
        <dbReference type="ARBA" id="ARBA00023136"/>
    </source>
</evidence>
<evidence type="ECO:0000256" key="1">
    <source>
        <dbReference type="ARBA" id="ARBA00000085"/>
    </source>
</evidence>
<keyword evidence="11" id="KW-0902">Two-component regulatory system</keyword>
<feature type="domain" description="PAS" evidence="15">
    <location>
        <begin position="368"/>
        <end position="410"/>
    </location>
</feature>
<dbReference type="PROSITE" id="PS50109">
    <property type="entry name" value="HIS_KIN"/>
    <property type="match status" value="1"/>
</dbReference>
<dbReference type="InterPro" id="IPR004358">
    <property type="entry name" value="Sig_transdc_His_kin-like_C"/>
</dbReference>
<evidence type="ECO:0000259" key="17">
    <source>
        <dbReference type="PROSITE" id="PS50885"/>
    </source>
</evidence>
<dbReference type="FunFam" id="3.30.565.10:FF:000006">
    <property type="entry name" value="Sensor histidine kinase WalK"/>
    <property type="match status" value="1"/>
</dbReference>
<evidence type="ECO:0000256" key="4">
    <source>
        <dbReference type="ARBA" id="ARBA00022553"/>
    </source>
</evidence>
<accession>A0A318GXW2</accession>
<dbReference type="Gene3D" id="1.10.287.130">
    <property type="match status" value="1"/>
</dbReference>
<dbReference type="InterPro" id="IPR001610">
    <property type="entry name" value="PAC"/>
</dbReference>
<dbReference type="InterPro" id="IPR003661">
    <property type="entry name" value="HisK_dim/P_dom"/>
</dbReference>
<feature type="domain" description="Histidine kinase" evidence="14">
    <location>
        <begin position="1016"/>
        <end position="1234"/>
    </location>
</feature>
<dbReference type="InterPro" id="IPR003594">
    <property type="entry name" value="HATPase_dom"/>
</dbReference>
<dbReference type="Gene3D" id="6.10.340.10">
    <property type="match status" value="1"/>
</dbReference>
<evidence type="ECO:0000256" key="6">
    <source>
        <dbReference type="ARBA" id="ARBA00022692"/>
    </source>
</evidence>
<evidence type="ECO:0000256" key="9">
    <source>
        <dbReference type="ARBA" id="ARBA00022840"/>
    </source>
</evidence>
<feature type="domain" description="PAS" evidence="15">
    <location>
        <begin position="883"/>
        <end position="927"/>
    </location>
</feature>
<dbReference type="Gene3D" id="3.30.565.10">
    <property type="entry name" value="Histidine kinase-like ATPase, C-terminal domain"/>
    <property type="match status" value="1"/>
</dbReference>
<gene>
    <name evidence="18" type="ORF">C7444_11548</name>
</gene>
<dbReference type="CDD" id="cd00130">
    <property type="entry name" value="PAS"/>
    <property type="match status" value="3"/>
</dbReference>
<dbReference type="GO" id="GO:0030295">
    <property type="term" value="F:protein kinase activator activity"/>
    <property type="evidence" value="ECO:0007669"/>
    <property type="project" value="TreeGrafter"/>
</dbReference>
<dbReference type="InterPro" id="IPR000700">
    <property type="entry name" value="PAS-assoc_C"/>
</dbReference>
<evidence type="ECO:0000259" key="16">
    <source>
        <dbReference type="PROSITE" id="PS50113"/>
    </source>
</evidence>
<dbReference type="PROSITE" id="PS50112">
    <property type="entry name" value="PAS"/>
    <property type="match status" value="4"/>
</dbReference>
<dbReference type="GO" id="GO:0005886">
    <property type="term" value="C:plasma membrane"/>
    <property type="evidence" value="ECO:0007669"/>
    <property type="project" value="UniProtKB-SubCell"/>
</dbReference>
<keyword evidence="8" id="KW-0418">Kinase</keyword>
<dbReference type="GO" id="GO:0000156">
    <property type="term" value="F:phosphorelay response regulator activity"/>
    <property type="evidence" value="ECO:0007669"/>
    <property type="project" value="TreeGrafter"/>
</dbReference>
<keyword evidence="9" id="KW-0067">ATP-binding</keyword>
<dbReference type="PROSITE" id="PS50113">
    <property type="entry name" value="PAC"/>
    <property type="match status" value="3"/>
</dbReference>
<protein>
    <recommendedName>
        <fullName evidence="3">histidine kinase</fullName>
        <ecNumber evidence="3">2.7.13.3</ecNumber>
    </recommendedName>
</protein>
<feature type="domain" description="PAC" evidence="16">
    <location>
        <begin position="704"/>
        <end position="756"/>
    </location>
</feature>
<dbReference type="InterPro" id="IPR050351">
    <property type="entry name" value="BphY/WalK/GraS-like"/>
</dbReference>
<keyword evidence="7" id="KW-0547">Nucleotide-binding</keyword>
<dbReference type="CDD" id="cd00075">
    <property type="entry name" value="HATPase"/>
    <property type="match status" value="1"/>
</dbReference>
<dbReference type="InterPro" id="IPR036890">
    <property type="entry name" value="HATPase_C_sf"/>
</dbReference>
<evidence type="ECO:0000256" key="7">
    <source>
        <dbReference type="ARBA" id="ARBA00022741"/>
    </source>
</evidence>
<dbReference type="GO" id="GO:0007234">
    <property type="term" value="P:osmosensory signaling via phosphorelay pathway"/>
    <property type="evidence" value="ECO:0007669"/>
    <property type="project" value="TreeGrafter"/>
</dbReference>
<dbReference type="Pfam" id="PF02518">
    <property type="entry name" value="HATPase_c"/>
    <property type="match status" value="1"/>
</dbReference>
<feature type="domain" description="PAC" evidence="16">
    <location>
        <begin position="827"/>
        <end position="882"/>
    </location>
</feature>
<evidence type="ECO:0000313" key="18">
    <source>
        <dbReference type="EMBL" id="PXW94154.1"/>
    </source>
</evidence>
<dbReference type="Pfam" id="PF08448">
    <property type="entry name" value="PAS_4"/>
    <property type="match status" value="1"/>
</dbReference>
<dbReference type="SMART" id="SM00086">
    <property type="entry name" value="PAC"/>
    <property type="match status" value="4"/>
</dbReference>
<proteinExistence type="predicted"/>
<dbReference type="InterPro" id="IPR003660">
    <property type="entry name" value="HAMP_dom"/>
</dbReference>
<sequence length="1244" mass="135564">MSTGLMPNAAAPVSLATRLASGARYLVTCVVLLVGGLSLAMIGWLLLQRADARLNSAGGEIHLLMETRLDNAAAGLAELSRRTLVRNALVDPAGRDVYLAPTLSEHQKNSLGVQMLWLTDHEGRTLADSHGELHGAGQPEPSPPEVRDLAIRSMLAGHLQQQLHQEAGRWRLLLAYPVVFASTGTVEGTLVGELDLGALLQAPLAALTKDFRAEVRSGQDLLAMTAPRSGNELSASWSVQMRTRIGGVSQAFMLDVHQPVLTALAPVLWIGALYAMVGAALLWIAHRGVERLANGAMRPLQALQEAAHRVARDGLDQIPHLSPQELHRGGSEVQSLAHSFEAMLARLLQAQTGLERMVAQRTDQLAQAKDRLDSILATLADGVYSLSIDRQELLFASPPVARLLGVGPDETPMVAATMQRLLDEDGRAALEAACITARQQGCAVACLAVRGDEHGPRWLENRMTLVRDACGRALRIDGILSDITATVRARERGEQATAGLRLRDQALASTGNGVLILEMAPGRARAVYANPAMAALSGASIEELLAADGELLRSRMLDEDIVHAMRGCVTGCHDVHLETRMRRADGSIIWCEISISPMVDPQAPLPAPGQRPWVHHVVLVIDDVTERRRQEAMHRRVIESVNEVIFQVDLGGHWTYLNPAWERITGRSGPDMLGRHFLEAILPADRGRAQLLFEAMVHGDAGSCRGEIRHLTADGGSRWLAVHAHRLLDDDGQPCGYSGTLSDVTEQREAEASLRLRDRAIDASTNGILLTDVQAPGNPLVFVNAGFTRVTGYAPSEVLGRSCSLLQGEDHDQPGLAEIREAIARGQPCRVLLRNYRRDGRRFDNDLSIAPVHDELTGEITHYIGIISDITARLEAQALLRDQLARLDTVFALSPDGFVSFDRQGHAMSLNPAFERLVGVPAAELLGLDRAAFDARLAGVIEARDPPGMAHWLSDLGEAGEAGCHAEVLVLRGPPQRVVVSSRRDCDAPSVSQVLHLRDITRETEVDRMKSEFLSTAAHELRTPMASIRGFSDLLLMRRFDEERTRDVLQTINRQSVWLTNMINELLDLARIEARKGKDFCLEVLDVRDIVTAGVEGLMVPGDERRIEQTLSALPMPVRVDRAKFQHAITNVLSNAYKYSPQGGRIELQTLQRQRQGRDRVGVVVRDHGIGMSPEHARRAFERFFRADASGNIPGTGLGLALVKEIVELHGGEVELDSVLGQGTSVTLWLPAWTTDVTAEPACA</sequence>
<dbReference type="EMBL" id="QJJS01000015">
    <property type="protein sequence ID" value="PXW94154.1"/>
    <property type="molecule type" value="Genomic_DNA"/>
</dbReference>
<keyword evidence="6 13" id="KW-0812">Transmembrane</keyword>
<evidence type="ECO:0000256" key="5">
    <source>
        <dbReference type="ARBA" id="ARBA00022679"/>
    </source>
</evidence>
<dbReference type="PRINTS" id="PR00344">
    <property type="entry name" value="BCTRLSENSOR"/>
</dbReference>
<dbReference type="Pfam" id="PF13426">
    <property type="entry name" value="PAS_9"/>
    <property type="match status" value="2"/>
</dbReference>
<dbReference type="SUPFAM" id="SSF47384">
    <property type="entry name" value="Homodimeric domain of signal transducing histidine kinase"/>
    <property type="match status" value="1"/>
</dbReference>
<dbReference type="SMART" id="SM00304">
    <property type="entry name" value="HAMP"/>
    <property type="match status" value="1"/>
</dbReference>
<dbReference type="Pfam" id="PF00512">
    <property type="entry name" value="HisKA"/>
    <property type="match status" value="1"/>
</dbReference>
<evidence type="ECO:0000256" key="8">
    <source>
        <dbReference type="ARBA" id="ARBA00022777"/>
    </source>
</evidence>
<dbReference type="InterPro" id="IPR035965">
    <property type="entry name" value="PAS-like_dom_sf"/>
</dbReference>
<dbReference type="PANTHER" id="PTHR42878:SF7">
    <property type="entry name" value="SENSOR HISTIDINE KINASE GLRK"/>
    <property type="match status" value="1"/>
</dbReference>
<dbReference type="CDD" id="cd06225">
    <property type="entry name" value="HAMP"/>
    <property type="match status" value="1"/>
</dbReference>
<feature type="domain" description="PAC" evidence="16">
    <location>
        <begin position="575"/>
        <end position="636"/>
    </location>
</feature>
<comment type="caution">
    <text evidence="18">The sequence shown here is derived from an EMBL/GenBank/DDBJ whole genome shotgun (WGS) entry which is preliminary data.</text>
</comment>
<evidence type="ECO:0000259" key="14">
    <source>
        <dbReference type="PROSITE" id="PS50109"/>
    </source>
</evidence>